<dbReference type="AlphaFoldDB" id="A0AAW1UC49"/>
<dbReference type="Proteomes" id="UP001431783">
    <property type="component" value="Unassembled WGS sequence"/>
</dbReference>
<dbReference type="PRINTS" id="PR00722">
    <property type="entry name" value="CHYMOTRYPSIN"/>
</dbReference>
<name>A0AAW1UC49_9CUCU</name>
<dbReference type="GO" id="GO:0006508">
    <property type="term" value="P:proteolysis"/>
    <property type="evidence" value="ECO:0007669"/>
    <property type="project" value="InterPro"/>
</dbReference>
<dbReference type="InterPro" id="IPR001254">
    <property type="entry name" value="Trypsin_dom"/>
</dbReference>
<keyword evidence="8" id="KW-1185">Reference proteome</keyword>
<proteinExistence type="inferred from homology"/>
<evidence type="ECO:0000259" key="6">
    <source>
        <dbReference type="PROSITE" id="PS50240"/>
    </source>
</evidence>
<evidence type="ECO:0000256" key="1">
    <source>
        <dbReference type="ARBA" id="ARBA00022729"/>
    </source>
</evidence>
<protein>
    <recommendedName>
        <fullName evidence="6">Peptidase S1 domain-containing protein</fullName>
    </recommendedName>
</protein>
<sequence length="320" mass="35478">MFFKLTVLVCLVVFKNDVFGHPSSVSGVEPTLELKPPDVSSHANLQLLPKDCGRIRKNLISSDEKKVSLFEFPWMALAAHKYPNGNKFLCGGVVISDRYILTVAHCFTDLDQESHPVESVRVGEYDLSSTIDCETDADNKKICAPPALDVKVERIILHPHYKKGKFGDDIALIRLASKINFTDTLAAICLPVTQETSSYDFSGKKVLVTAFRLTEKGKNATTPVKENIKYIDRSECNKIYDKMIHISHLQMCAGGTDMIETCGGDSGNALQVVASVNGEQRYVQHGITSLGPRTCGKHGRPAVYTRVSYYMDWILDNMSP</sequence>
<dbReference type="Pfam" id="PF00089">
    <property type="entry name" value="Trypsin"/>
    <property type="match status" value="1"/>
</dbReference>
<keyword evidence="3" id="KW-0325">Glycoprotein</keyword>
<keyword evidence="2" id="KW-1015">Disulfide bond</keyword>
<feature type="signal peptide" evidence="5">
    <location>
        <begin position="1"/>
        <end position="20"/>
    </location>
</feature>
<accession>A0AAW1UC49</accession>
<dbReference type="InterPro" id="IPR043504">
    <property type="entry name" value="Peptidase_S1_PA_chymotrypsin"/>
</dbReference>
<dbReference type="InterPro" id="IPR001314">
    <property type="entry name" value="Peptidase_S1A"/>
</dbReference>
<dbReference type="SUPFAM" id="SSF50494">
    <property type="entry name" value="Trypsin-like serine proteases"/>
    <property type="match status" value="1"/>
</dbReference>
<dbReference type="PANTHER" id="PTHR24256">
    <property type="entry name" value="TRYPTASE-RELATED"/>
    <property type="match status" value="1"/>
</dbReference>
<evidence type="ECO:0000256" key="5">
    <source>
        <dbReference type="SAM" id="SignalP"/>
    </source>
</evidence>
<dbReference type="InterPro" id="IPR051487">
    <property type="entry name" value="Ser/Thr_Proteases_Immune/Dev"/>
</dbReference>
<organism evidence="7 8">
    <name type="scientific">Henosepilachna vigintioctopunctata</name>
    <dbReference type="NCBI Taxonomy" id="420089"/>
    <lineage>
        <taxon>Eukaryota</taxon>
        <taxon>Metazoa</taxon>
        <taxon>Ecdysozoa</taxon>
        <taxon>Arthropoda</taxon>
        <taxon>Hexapoda</taxon>
        <taxon>Insecta</taxon>
        <taxon>Pterygota</taxon>
        <taxon>Neoptera</taxon>
        <taxon>Endopterygota</taxon>
        <taxon>Coleoptera</taxon>
        <taxon>Polyphaga</taxon>
        <taxon>Cucujiformia</taxon>
        <taxon>Coccinelloidea</taxon>
        <taxon>Coccinellidae</taxon>
        <taxon>Epilachninae</taxon>
        <taxon>Epilachnini</taxon>
        <taxon>Henosepilachna</taxon>
    </lineage>
</organism>
<comment type="similarity">
    <text evidence="4">Belongs to the peptidase S1 family. CLIP subfamily.</text>
</comment>
<evidence type="ECO:0000313" key="8">
    <source>
        <dbReference type="Proteomes" id="UP001431783"/>
    </source>
</evidence>
<evidence type="ECO:0000256" key="4">
    <source>
        <dbReference type="ARBA" id="ARBA00024195"/>
    </source>
</evidence>
<dbReference type="FunFam" id="2.40.10.10:FF:000028">
    <property type="entry name" value="Serine protease easter"/>
    <property type="match status" value="1"/>
</dbReference>
<dbReference type="SMART" id="SM00020">
    <property type="entry name" value="Tryp_SPc"/>
    <property type="match status" value="1"/>
</dbReference>
<dbReference type="InterPro" id="IPR009003">
    <property type="entry name" value="Peptidase_S1_PA"/>
</dbReference>
<keyword evidence="1 5" id="KW-0732">Signal</keyword>
<gene>
    <name evidence="7" type="ORF">WA026_022417</name>
</gene>
<evidence type="ECO:0000256" key="3">
    <source>
        <dbReference type="ARBA" id="ARBA00023180"/>
    </source>
</evidence>
<feature type="chain" id="PRO_5043946085" description="Peptidase S1 domain-containing protein" evidence="5">
    <location>
        <begin position="21"/>
        <end position="320"/>
    </location>
</feature>
<reference evidence="7 8" key="1">
    <citation type="submission" date="2023-03" db="EMBL/GenBank/DDBJ databases">
        <title>Genome insight into feeding habits of ladybird beetles.</title>
        <authorList>
            <person name="Li H.-S."/>
            <person name="Huang Y.-H."/>
            <person name="Pang H."/>
        </authorList>
    </citation>
    <scope>NUCLEOTIDE SEQUENCE [LARGE SCALE GENOMIC DNA]</scope>
    <source>
        <strain evidence="7">SYSU_2023b</strain>
        <tissue evidence="7">Whole body</tissue>
    </source>
</reference>
<dbReference type="PROSITE" id="PS50240">
    <property type="entry name" value="TRYPSIN_DOM"/>
    <property type="match status" value="1"/>
</dbReference>
<evidence type="ECO:0000256" key="2">
    <source>
        <dbReference type="ARBA" id="ARBA00023157"/>
    </source>
</evidence>
<dbReference type="CDD" id="cd00190">
    <property type="entry name" value="Tryp_SPc"/>
    <property type="match status" value="1"/>
</dbReference>
<comment type="caution">
    <text evidence="7">The sequence shown here is derived from an EMBL/GenBank/DDBJ whole genome shotgun (WGS) entry which is preliminary data.</text>
</comment>
<dbReference type="EMBL" id="JARQZJ010000049">
    <property type="protein sequence ID" value="KAK9878520.1"/>
    <property type="molecule type" value="Genomic_DNA"/>
</dbReference>
<feature type="domain" description="Peptidase S1" evidence="6">
    <location>
        <begin position="59"/>
        <end position="319"/>
    </location>
</feature>
<dbReference type="Gene3D" id="2.40.10.10">
    <property type="entry name" value="Trypsin-like serine proteases"/>
    <property type="match status" value="2"/>
</dbReference>
<dbReference type="GO" id="GO:0004252">
    <property type="term" value="F:serine-type endopeptidase activity"/>
    <property type="evidence" value="ECO:0007669"/>
    <property type="project" value="InterPro"/>
</dbReference>
<evidence type="ECO:0000313" key="7">
    <source>
        <dbReference type="EMBL" id="KAK9878520.1"/>
    </source>
</evidence>